<reference evidence="1 2" key="1">
    <citation type="submission" date="2023-09" db="EMBL/GenBank/DDBJ databases">
        <authorList>
            <person name="Astacio K.C."/>
            <person name="Barreto J.C."/>
            <person name="Colon C.A."/>
            <person name="Dejesus A.I."/>
            <person name="Gragirenes D.A."/>
            <person name="Navarro A."/>
            <person name="Negron R.A."/>
            <person name="Nunez P.S."/>
            <person name="Ortiz C.A."/>
            <person name="Ortiz A.Y."/>
            <person name="Roman V.A."/>
            <person name="Sanchez M.A."/>
            <person name="Serrano K.M."/>
            <person name="Klyczek K."/>
            <person name="Ko C."/>
            <person name="Russell D.A."/>
            <person name="Jacobs-Sera D."/>
            <person name="Hatfull G.F."/>
        </authorList>
    </citation>
    <scope>NUCLEOTIDE SEQUENCE [LARGE SCALE GENOMIC DNA]</scope>
</reference>
<dbReference type="Proteomes" id="UP001305869">
    <property type="component" value="Segment"/>
</dbReference>
<gene>
    <name evidence="1" type="primary">50</name>
    <name evidence="1" type="ORF">SEA_MABODAMACA_50</name>
</gene>
<protein>
    <submittedName>
        <fullName evidence="1">DNA binding protein</fullName>
    </submittedName>
</protein>
<accession>A0AA96NHH3</accession>
<dbReference type="EMBL" id="OR613467">
    <property type="protein sequence ID" value="WNT44367.1"/>
    <property type="molecule type" value="Genomic_DNA"/>
</dbReference>
<evidence type="ECO:0000313" key="2">
    <source>
        <dbReference type="Proteomes" id="UP001305869"/>
    </source>
</evidence>
<name>A0AA96NHH3_9CAUD</name>
<sequence>MNATTISVIFDAKLIPAADLTMDAELALIVAAQGGDQDAYVTLLRQYAHGLRALAKSEYARAGGTVDHEETRSNVLLAFAEALAKCDGSTRIAAHLKPAALKVADKFHVVGGVTVPSRTRQRYFQALRETAPGEDPAKTAAALGMSPDVFAGVQTAIAVGSFEFFSEAVTRQSDASYSGGGAGNNADSHPAFSSLYEDRSYATVDQAADVARAFAAVDELTEGIIKDAYGFTEYDELPDAEIAHRRGFSRQKVQRIRTAGLATMRVALVGPEDEAVAE</sequence>
<dbReference type="SUPFAM" id="SSF88659">
    <property type="entry name" value="Sigma3 and sigma4 domains of RNA polymerase sigma factors"/>
    <property type="match status" value="1"/>
</dbReference>
<proteinExistence type="predicted"/>
<organism evidence="1 2">
    <name type="scientific">Microbacterium phage Mabodamaca</name>
    <dbReference type="NCBI Taxonomy" id="3078574"/>
    <lineage>
        <taxon>Viruses</taxon>
        <taxon>Duplodnaviria</taxon>
        <taxon>Heunggongvirae</taxon>
        <taxon>Uroviricota</taxon>
        <taxon>Caudoviricetes</taxon>
        <taxon>Casidaviridae</taxon>
        <taxon>Mabodamacavirus</taxon>
        <taxon>Mabodamacavirus mabodamaca</taxon>
    </lineage>
</organism>
<dbReference type="InterPro" id="IPR013324">
    <property type="entry name" value="RNA_pol_sigma_r3/r4-like"/>
</dbReference>
<keyword evidence="2" id="KW-1185">Reference proteome</keyword>
<evidence type="ECO:0000313" key="1">
    <source>
        <dbReference type="EMBL" id="WNT44367.1"/>
    </source>
</evidence>